<evidence type="ECO:0000256" key="4">
    <source>
        <dbReference type="ARBA" id="ARBA00023136"/>
    </source>
</evidence>
<comment type="caution">
    <text evidence="8">The sequence shown here is derived from an EMBL/GenBank/DDBJ whole genome shotgun (WGS) entry which is preliminary data.</text>
</comment>
<feature type="transmembrane region" description="Helical" evidence="6">
    <location>
        <begin position="344"/>
        <end position="364"/>
    </location>
</feature>
<dbReference type="PANTHER" id="PTHR42718:SF40">
    <property type="entry name" value="METHYLENOMYCIN A RESISTANCE PROTEIN"/>
    <property type="match status" value="1"/>
</dbReference>
<evidence type="ECO:0000256" key="3">
    <source>
        <dbReference type="ARBA" id="ARBA00022989"/>
    </source>
</evidence>
<comment type="subcellular location">
    <subcellularLocation>
        <location evidence="1">Cell membrane</location>
        <topology evidence="1">Multi-pass membrane protein</topology>
    </subcellularLocation>
</comment>
<dbReference type="PROSITE" id="PS50850">
    <property type="entry name" value="MFS"/>
    <property type="match status" value="1"/>
</dbReference>
<keyword evidence="2 6" id="KW-0812">Transmembrane</keyword>
<feature type="transmembrane region" description="Helical" evidence="6">
    <location>
        <begin position="24"/>
        <end position="47"/>
    </location>
</feature>
<feature type="transmembrane region" description="Helical" evidence="6">
    <location>
        <begin position="370"/>
        <end position="396"/>
    </location>
</feature>
<feature type="transmembrane region" description="Helical" evidence="6">
    <location>
        <begin position="243"/>
        <end position="259"/>
    </location>
</feature>
<feature type="transmembrane region" description="Helical" evidence="6">
    <location>
        <begin position="181"/>
        <end position="200"/>
    </location>
</feature>
<dbReference type="InterPro" id="IPR020846">
    <property type="entry name" value="MFS_dom"/>
</dbReference>
<name>A0ABP8FWZ0_9ACTN</name>
<dbReference type="InterPro" id="IPR036259">
    <property type="entry name" value="MFS_trans_sf"/>
</dbReference>
<feature type="transmembrane region" description="Helical" evidence="6">
    <location>
        <begin position="120"/>
        <end position="138"/>
    </location>
</feature>
<organism evidence="8 9">
    <name type="scientific">Streptomyces venetus</name>
    <dbReference type="NCBI Taxonomy" id="1701086"/>
    <lineage>
        <taxon>Bacteria</taxon>
        <taxon>Bacillati</taxon>
        <taxon>Actinomycetota</taxon>
        <taxon>Actinomycetes</taxon>
        <taxon>Kitasatosporales</taxon>
        <taxon>Streptomycetaceae</taxon>
        <taxon>Streptomyces</taxon>
    </lineage>
</organism>
<proteinExistence type="predicted"/>
<evidence type="ECO:0000313" key="9">
    <source>
        <dbReference type="Proteomes" id="UP001501115"/>
    </source>
</evidence>
<protein>
    <submittedName>
        <fullName evidence="8">MFS transporter</fullName>
    </submittedName>
</protein>
<keyword evidence="5" id="KW-0046">Antibiotic resistance</keyword>
<evidence type="ECO:0000256" key="1">
    <source>
        <dbReference type="ARBA" id="ARBA00004651"/>
    </source>
</evidence>
<dbReference type="CDD" id="cd17321">
    <property type="entry name" value="MFS_MMR_MDR_like"/>
    <property type="match status" value="1"/>
</dbReference>
<dbReference type="InterPro" id="IPR011701">
    <property type="entry name" value="MFS"/>
</dbReference>
<evidence type="ECO:0000256" key="5">
    <source>
        <dbReference type="ARBA" id="ARBA00023251"/>
    </source>
</evidence>
<dbReference type="Gene3D" id="1.20.1250.20">
    <property type="entry name" value="MFS general substrate transporter like domains"/>
    <property type="match status" value="1"/>
</dbReference>
<dbReference type="SUPFAM" id="SSF103473">
    <property type="entry name" value="MFS general substrate transporter"/>
    <property type="match status" value="1"/>
</dbReference>
<feature type="transmembrane region" description="Helical" evidence="6">
    <location>
        <begin position="150"/>
        <end position="169"/>
    </location>
</feature>
<gene>
    <name evidence="8" type="ORF">GCM10023086_33160</name>
</gene>
<reference evidence="9" key="1">
    <citation type="journal article" date="2019" name="Int. J. Syst. Evol. Microbiol.">
        <title>The Global Catalogue of Microorganisms (GCM) 10K type strain sequencing project: providing services to taxonomists for standard genome sequencing and annotation.</title>
        <authorList>
            <consortium name="The Broad Institute Genomics Platform"/>
            <consortium name="The Broad Institute Genome Sequencing Center for Infectious Disease"/>
            <person name="Wu L."/>
            <person name="Ma J."/>
        </authorList>
    </citation>
    <scope>NUCLEOTIDE SEQUENCE [LARGE SCALE GENOMIC DNA]</scope>
    <source>
        <strain evidence="9">JCM 31290</strain>
    </source>
</reference>
<feature type="transmembrane region" description="Helical" evidence="6">
    <location>
        <begin position="417"/>
        <end position="437"/>
    </location>
</feature>
<feature type="transmembrane region" description="Helical" evidence="6">
    <location>
        <begin position="67"/>
        <end position="84"/>
    </location>
</feature>
<dbReference type="RefSeq" id="WP_345662255.1">
    <property type="nucleotide sequence ID" value="NZ_BAABET010000004.1"/>
</dbReference>
<accession>A0ABP8FWZ0</accession>
<dbReference type="Gene3D" id="1.20.1720.10">
    <property type="entry name" value="Multidrug resistance protein D"/>
    <property type="match status" value="1"/>
</dbReference>
<evidence type="ECO:0000256" key="6">
    <source>
        <dbReference type="SAM" id="Phobius"/>
    </source>
</evidence>
<feature type="transmembrane region" description="Helical" evidence="6">
    <location>
        <begin position="212"/>
        <end position="231"/>
    </location>
</feature>
<keyword evidence="4 6" id="KW-0472">Membrane</keyword>
<dbReference type="Pfam" id="PF07690">
    <property type="entry name" value="MFS_1"/>
    <property type="match status" value="1"/>
</dbReference>
<dbReference type="EMBL" id="BAABET010000004">
    <property type="protein sequence ID" value="GAA4312559.1"/>
    <property type="molecule type" value="Genomic_DNA"/>
</dbReference>
<dbReference type="Proteomes" id="UP001501115">
    <property type="component" value="Unassembled WGS sequence"/>
</dbReference>
<evidence type="ECO:0000259" key="7">
    <source>
        <dbReference type="PROSITE" id="PS50850"/>
    </source>
</evidence>
<keyword evidence="3 6" id="KW-1133">Transmembrane helix</keyword>
<feature type="transmembrane region" description="Helical" evidence="6">
    <location>
        <begin position="280"/>
        <end position="304"/>
    </location>
</feature>
<evidence type="ECO:0000256" key="2">
    <source>
        <dbReference type="ARBA" id="ARBA00022692"/>
    </source>
</evidence>
<keyword evidence="9" id="KW-1185">Reference proteome</keyword>
<feature type="transmembrane region" description="Helical" evidence="6">
    <location>
        <begin position="443"/>
        <end position="462"/>
    </location>
</feature>
<dbReference type="PANTHER" id="PTHR42718">
    <property type="entry name" value="MAJOR FACILITATOR SUPERFAMILY MULTIDRUG TRANSPORTER MFSC"/>
    <property type="match status" value="1"/>
</dbReference>
<feature type="domain" description="Major facilitator superfamily (MFS) profile" evidence="7">
    <location>
        <begin position="25"/>
        <end position="466"/>
    </location>
</feature>
<feature type="transmembrane region" description="Helical" evidence="6">
    <location>
        <begin position="316"/>
        <end position="337"/>
    </location>
</feature>
<evidence type="ECO:0000313" key="8">
    <source>
        <dbReference type="EMBL" id="GAA4312559.1"/>
    </source>
</evidence>
<sequence length="466" mass="47170">MASVADETADATSEGQSVRSPGTVAFLAVALGFFLAALDATVVNVAGARLADDLDLSLSSLTWAVDGYMLPFAALLLLTGALAGRYGAKSFYMAGLALFVAASVGCALAPGGAALVTARMVQGAAAALFLPASLVLLMSTFTDPGRRARIVALWSAAGATASGIGPVVGGLLVNSLGWRSIFWLNLPVGLLGLALTARVIRPVPGRAGEKVSLGGHACGGLALVAASYTLIEGPEQGWGSPPILVGAVVALAACVLFVVRERRSKVPVFPVRLFADARFATANAVGFLINFGLYGVLFMIGLLLQREYGSSPLQAGAQMLPMMIVFVVGNLTFARIAPTVGVRLPTLAGLSAASVLSLVMAALSSSDTPYWVLAIALSVANLGIGFTAPAMTAALMEAAGPADAGIGSAAFNANRQIGTLVGVAAAGAALASASDWYDGARVTFSVAGLAYLLGLLLVARFIRTSP</sequence>
<feature type="transmembrane region" description="Helical" evidence="6">
    <location>
        <begin position="91"/>
        <end position="114"/>
    </location>
</feature>